<dbReference type="Gene3D" id="3.40.630.30">
    <property type="match status" value="1"/>
</dbReference>
<sequence length="190" mass="21102">MRPAGGRGDIPCADCPPLDSLGGMTWLPADFVHPVRVPLPGGAHHLRPIRESDAPMDYPAVMGSRERLFGIFGPAWGWPSETMTAEANRVDLARHEREIAAHESFNYVLLDRAETAVRGCVYIDPPERAGADAEISWWVVDELVGSEVEQALDALVPQWIAADWPFRRPRFLGREISWQDWLALPGVRGA</sequence>
<dbReference type="Proteomes" id="UP000610124">
    <property type="component" value="Unassembled WGS sequence"/>
</dbReference>
<evidence type="ECO:0000313" key="1">
    <source>
        <dbReference type="EMBL" id="GGU57927.1"/>
    </source>
</evidence>
<accession>A0A8H9HDA0</accession>
<organism evidence="1 2">
    <name type="scientific">Kitasatospora aureofaciens</name>
    <name type="common">Streptomyces aureofaciens</name>
    <dbReference type="NCBI Taxonomy" id="1894"/>
    <lineage>
        <taxon>Bacteria</taxon>
        <taxon>Bacillati</taxon>
        <taxon>Actinomycetota</taxon>
        <taxon>Actinomycetes</taxon>
        <taxon>Kitasatosporales</taxon>
        <taxon>Streptomycetaceae</taxon>
        <taxon>Kitasatospora</taxon>
    </lineage>
</organism>
<comment type="caution">
    <text evidence="1">The sequence shown here is derived from an EMBL/GenBank/DDBJ whole genome shotgun (WGS) entry which is preliminary data.</text>
</comment>
<reference evidence="1 2" key="1">
    <citation type="journal article" date="2014" name="Int. J. Syst. Evol. Microbiol.">
        <title>Complete genome sequence of Corynebacterium casei LMG S-19264T (=DSM 44701T), isolated from a smear-ripened cheese.</title>
        <authorList>
            <consortium name="US DOE Joint Genome Institute (JGI-PGF)"/>
            <person name="Walter F."/>
            <person name="Albersmeier A."/>
            <person name="Kalinowski J."/>
            <person name="Ruckert C."/>
        </authorList>
    </citation>
    <scope>NUCLEOTIDE SEQUENCE [LARGE SCALE GENOMIC DNA]</scope>
    <source>
        <strain evidence="1 2">JCM 4434</strain>
    </source>
</reference>
<evidence type="ECO:0000313" key="2">
    <source>
        <dbReference type="Proteomes" id="UP000610124"/>
    </source>
</evidence>
<gene>
    <name evidence="1" type="ORF">GCM10010502_05690</name>
</gene>
<protein>
    <submittedName>
        <fullName evidence="1">Uncharacterized protein</fullName>
    </submittedName>
</protein>
<dbReference type="EMBL" id="BMUB01000001">
    <property type="protein sequence ID" value="GGU57927.1"/>
    <property type="molecule type" value="Genomic_DNA"/>
</dbReference>
<dbReference type="SUPFAM" id="SSF55729">
    <property type="entry name" value="Acyl-CoA N-acyltransferases (Nat)"/>
    <property type="match status" value="1"/>
</dbReference>
<proteinExistence type="predicted"/>
<dbReference type="AlphaFoldDB" id="A0A8H9HDA0"/>
<name>A0A8H9HDA0_KITAU</name>
<dbReference type="InterPro" id="IPR016181">
    <property type="entry name" value="Acyl_CoA_acyltransferase"/>
</dbReference>